<accession>A0A542Z8L1</accession>
<dbReference type="EMBL" id="VFOS01000006">
    <property type="protein sequence ID" value="TQL56655.1"/>
    <property type="molecule type" value="Genomic_DNA"/>
</dbReference>
<keyword evidence="3" id="KW-0430">Lectin</keyword>
<proteinExistence type="predicted"/>
<dbReference type="GO" id="GO:0030246">
    <property type="term" value="F:carbohydrate binding"/>
    <property type="evidence" value="ECO:0007669"/>
    <property type="project" value="UniProtKB-KW"/>
</dbReference>
<sequence>MRQRIGYAAAAPIALLTMFCVVIGSTAAFAYWTSAATANGTATTRSVSATSTGFGDLQPAFANHSFLATAYTAAATGNFVIINSGQTAGTMTFTITAPGAVPALLPIHVWPVASAAVCTAATTVPGSAGSGTWASYSMSTPVSLAVGAAQRYCVRTSVTNRQTLAQSGGSTSASAALTVTFDDADGWAGTVNHAASTTVNTELIYPYAEVDSANYVRTGLSNWFTISRADTGLRLDVSGSSGGGTRVITWTAHSDSSQRWEILPVGAANPNLVRLRPRHSSGLGTRLAHNASNDVLISTLNASATNQLWEIQRVSNTTFQLIAHTTGRCLAMNTASGGAQLSTAACSAAAADRANQVLTLTREPLTFTNGTNVTFAWNSNSNANYRAQRLDGSTWTNVGTATNGTSLSFARGTGWLGLTVPTGTSQWRIVIDGTSTVIFDGITLNRNSGNTITATDGVG</sequence>
<dbReference type="AlphaFoldDB" id="A0A542Z8L1"/>
<dbReference type="RefSeq" id="WP_142122317.1">
    <property type="nucleotide sequence ID" value="NZ_BAAASV010000002.1"/>
</dbReference>
<keyword evidence="1" id="KW-1133">Transmembrane helix</keyword>
<keyword evidence="4" id="KW-1185">Reference proteome</keyword>
<dbReference type="OrthoDB" id="5120064at2"/>
<dbReference type="SUPFAM" id="SSF50370">
    <property type="entry name" value="Ricin B-like lectins"/>
    <property type="match status" value="1"/>
</dbReference>
<dbReference type="Pfam" id="PF00652">
    <property type="entry name" value="Ricin_B_lectin"/>
    <property type="match status" value="1"/>
</dbReference>
<reference evidence="3 4" key="1">
    <citation type="submission" date="2019-06" db="EMBL/GenBank/DDBJ databases">
        <title>Sequencing the genomes of 1000 actinobacteria strains.</title>
        <authorList>
            <person name="Klenk H.-P."/>
        </authorList>
    </citation>
    <scope>NUCLEOTIDE SEQUENCE [LARGE SCALE GENOMIC DNA]</scope>
    <source>
        <strain evidence="3 4">DSM 4813</strain>
    </source>
</reference>
<evidence type="ECO:0000313" key="4">
    <source>
        <dbReference type="Proteomes" id="UP000315389"/>
    </source>
</evidence>
<keyword evidence="1" id="KW-0472">Membrane</keyword>
<feature type="domain" description="Ricin B lectin" evidence="2">
    <location>
        <begin position="223"/>
        <end position="348"/>
    </location>
</feature>
<protein>
    <submittedName>
        <fullName evidence="3">Ricin-type beta-trefoil lectin protein</fullName>
    </submittedName>
</protein>
<name>A0A542Z8L1_RARFA</name>
<dbReference type="InterPro" id="IPR035992">
    <property type="entry name" value="Ricin_B-like_lectins"/>
</dbReference>
<dbReference type="Proteomes" id="UP000315389">
    <property type="component" value="Unassembled WGS sequence"/>
</dbReference>
<evidence type="ECO:0000259" key="2">
    <source>
        <dbReference type="Pfam" id="PF00652"/>
    </source>
</evidence>
<dbReference type="PROSITE" id="PS50231">
    <property type="entry name" value="RICIN_B_LECTIN"/>
    <property type="match status" value="1"/>
</dbReference>
<comment type="caution">
    <text evidence="3">The sequence shown here is derived from an EMBL/GenBank/DDBJ whole genome shotgun (WGS) entry which is preliminary data.</text>
</comment>
<evidence type="ECO:0000256" key="1">
    <source>
        <dbReference type="SAM" id="Phobius"/>
    </source>
</evidence>
<feature type="transmembrane region" description="Helical" evidence="1">
    <location>
        <begin position="7"/>
        <end position="32"/>
    </location>
</feature>
<dbReference type="CDD" id="cd00161">
    <property type="entry name" value="beta-trefoil_Ricin-like"/>
    <property type="match status" value="1"/>
</dbReference>
<dbReference type="Gene3D" id="2.80.10.50">
    <property type="match status" value="2"/>
</dbReference>
<organism evidence="3 4">
    <name type="scientific">Rarobacter faecitabidus</name>
    <dbReference type="NCBI Taxonomy" id="13243"/>
    <lineage>
        <taxon>Bacteria</taxon>
        <taxon>Bacillati</taxon>
        <taxon>Actinomycetota</taxon>
        <taxon>Actinomycetes</taxon>
        <taxon>Micrococcales</taxon>
        <taxon>Rarobacteraceae</taxon>
        <taxon>Rarobacter</taxon>
    </lineage>
</organism>
<evidence type="ECO:0000313" key="3">
    <source>
        <dbReference type="EMBL" id="TQL56655.1"/>
    </source>
</evidence>
<keyword evidence="1" id="KW-0812">Transmembrane</keyword>
<dbReference type="InterPro" id="IPR000772">
    <property type="entry name" value="Ricin_B_lectin"/>
</dbReference>
<gene>
    <name evidence="3" type="ORF">FB461_2378</name>
</gene>